<name>A0A5J4VQ02_9EUKA</name>
<protein>
    <submittedName>
        <fullName evidence="2">Uncharacterized protein</fullName>
    </submittedName>
</protein>
<feature type="compositionally biased region" description="Basic residues" evidence="1">
    <location>
        <begin position="25"/>
        <end position="38"/>
    </location>
</feature>
<feature type="region of interest" description="Disordered" evidence="1">
    <location>
        <begin position="208"/>
        <end position="252"/>
    </location>
</feature>
<accession>A0A5J4VQ02</accession>
<evidence type="ECO:0000313" key="2">
    <source>
        <dbReference type="EMBL" id="KAA6384575.1"/>
    </source>
</evidence>
<feature type="compositionally biased region" description="Polar residues" evidence="1">
    <location>
        <begin position="75"/>
        <end position="88"/>
    </location>
</feature>
<sequence length="291" mass="32389">MQRDDNNDINDDVFSEVDLIQLQVRGHRGRGKKSRCRGKAQSQTQSHLSSHQPIQGSTQSKLKVPGQRRRKTGAANGTINPSAQSSHIKQIIGGSDFNFGSGMDIDMEQMIEKDLTETQPTTDDGSIVSAKPPQLGTVSRYAGGDNVNIFSAQCANIQYQNDGNEMNIPQQAHLAAQRADGLGFQPLLGLMLEQSVDELEQDYGQQDLNNLLDNPENEGPPGLTQETKRSEANKSCVKPRSKSSYKKKNHWPRQLRLQTAHADADLEALVVMRIWRVPHIEKQNKIMIIKQ</sequence>
<proteinExistence type="predicted"/>
<reference evidence="2 3" key="1">
    <citation type="submission" date="2019-03" db="EMBL/GenBank/DDBJ databases">
        <title>Single cell metagenomics reveals metabolic interactions within the superorganism composed of flagellate Streblomastix strix and complex community of Bacteroidetes bacteria on its surface.</title>
        <authorList>
            <person name="Treitli S.C."/>
            <person name="Kolisko M."/>
            <person name="Husnik F."/>
            <person name="Keeling P."/>
            <person name="Hampl V."/>
        </authorList>
    </citation>
    <scope>NUCLEOTIDE SEQUENCE [LARGE SCALE GENOMIC DNA]</scope>
    <source>
        <strain evidence="2">ST1C</strain>
    </source>
</reference>
<feature type="compositionally biased region" description="Basic residues" evidence="1">
    <location>
        <begin position="237"/>
        <end position="252"/>
    </location>
</feature>
<feature type="compositionally biased region" description="Low complexity" evidence="1">
    <location>
        <begin position="208"/>
        <end position="221"/>
    </location>
</feature>
<evidence type="ECO:0000256" key="1">
    <source>
        <dbReference type="SAM" id="MobiDB-lite"/>
    </source>
</evidence>
<dbReference type="AlphaFoldDB" id="A0A5J4VQ02"/>
<comment type="caution">
    <text evidence="2">The sequence shown here is derived from an EMBL/GenBank/DDBJ whole genome shotgun (WGS) entry which is preliminary data.</text>
</comment>
<dbReference type="EMBL" id="SNRW01005690">
    <property type="protein sequence ID" value="KAA6384575.1"/>
    <property type="molecule type" value="Genomic_DNA"/>
</dbReference>
<gene>
    <name evidence="2" type="ORF">EZS28_019897</name>
</gene>
<organism evidence="2 3">
    <name type="scientific">Streblomastix strix</name>
    <dbReference type="NCBI Taxonomy" id="222440"/>
    <lineage>
        <taxon>Eukaryota</taxon>
        <taxon>Metamonada</taxon>
        <taxon>Preaxostyla</taxon>
        <taxon>Oxymonadida</taxon>
        <taxon>Streblomastigidae</taxon>
        <taxon>Streblomastix</taxon>
    </lineage>
</organism>
<dbReference type="Proteomes" id="UP000324800">
    <property type="component" value="Unassembled WGS sequence"/>
</dbReference>
<feature type="region of interest" description="Disordered" evidence="1">
    <location>
        <begin position="24"/>
        <end position="88"/>
    </location>
</feature>
<feature type="compositionally biased region" description="Low complexity" evidence="1">
    <location>
        <begin position="39"/>
        <end position="52"/>
    </location>
</feature>
<evidence type="ECO:0000313" key="3">
    <source>
        <dbReference type="Proteomes" id="UP000324800"/>
    </source>
</evidence>